<proteinExistence type="predicted"/>
<accession>A0AAD5K4I3</accession>
<dbReference type="AlphaFoldDB" id="A0AAD5K4I3"/>
<sequence>MTDTSIPTNEHFQKPDAVDSPTYDKPNAYDDIVYDRPHEKDEQPLESGDAIETVVQLSIGHNKRPVSPVNDNEDNLEIEKRQNTTTIPKVDTNVIHNNDSTASISTFITSNSISSSGSNQSHTSSETFVTASVLSQAPSVTTEATVNDELASPLSYMSLRRAYTPSLSNLSPSTSTSSRDSSKQLIFNSLDSVKNKKKKKKGMDNMLIYEIRKHALNKPHLHDIYTYGSKTLAYRKVQPHSYSWGFQNILYRGAKREGEEEQTKVAETRRKAFQKDLVIECGNEQHEMVNRTKSHLMFVYETIYEGYWMRWRRPSLLSHNMTCEFAPYEEPPADGQRRRRNWKLLAEFDSHRMGYLIHLGKLAIDQTAVEVFDDAELIEAHLLVSCCTLVDLMREVVEKAVGIGEGGIAGSS</sequence>
<gene>
    <name evidence="2" type="ORF">BDA99DRAFT_562860</name>
</gene>
<evidence type="ECO:0000256" key="1">
    <source>
        <dbReference type="SAM" id="MobiDB-lite"/>
    </source>
</evidence>
<evidence type="ECO:0000313" key="2">
    <source>
        <dbReference type="EMBL" id="KAI9253912.1"/>
    </source>
</evidence>
<feature type="compositionally biased region" description="Basic and acidic residues" evidence="1">
    <location>
        <begin position="33"/>
        <end position="43"/>
    </location>
</feature>
<reference evidence="2" key="2">
    <citation type="submission" date="2023-02" db="EMBL/GenBank/DDBJ databases">
        <authorList>
            <consortium name="DOE Joint Genome Institute"/>
            <person name="Mondo S.J."/>
            <person name="Chang Y."/>
            <person name="Wang Y."/>
            <person name="Ahrendt S."/>
            <person name="Andreopoulos W."/>
            <person name="Barry K."/>
            <person name="Beard J."/>
            <person name="Benny G.L."/>
            <person name="Blankenship S."/>
            <person name="Bonito G."/>
            <person name="Cuomo C."/>
            <person name="Desiro A."/>
            <person name="Gervers K.A."/>
            <person name="Hundley H."/>
            <person name="Kuo A."/>
            <person name="LaButti K."/>
            <person name="Lang B.F."/>
            <person name="Lipzen A."/>
            <person name="O'Donnell K."/>
            <person name="Pangilinan J."/>
            <person name="Reynolds N."/>
            <person name="Sandor L."/>
            <person name="Smith M.W."/>
            <person name="Tsang A."/>
            <person name="Grigoriev I.V."/>
            <person name="Stajich J.E."/>
            <person name="Spatafora J.W."/>
        </authorList>
    </citation>
    <scope>NUCLEOTIDE SEQUENCE</scope>
    <source>
        <strain evidence="2">RSA 2281</strain>
    </source>
</reference>
<dbReference type="EMBL" id="JAIXMP010000025">
    <property type="protein sequence ID" value="KAI9253912.1"/>
    <property type="molecule type" value="Genomic_DNA"/>
</dbReference>
<dbReference type="Proteomes" id="UP001209540">
    <property type="component" value="Unassembled WGS sequence"/>
</dbReference>
<reference evidence="2" key="1">
    <citation type="journal article" date="2022" name="IScience">
        <title>Evolution of zygomycete secretomes and the origins of terrestrial fungal ecologies.</title>
        <authorList>
            <person name="Chang Y."/>
            <person name="Wang Y."/>
            <person name="Mondo S."/>
            <person name="Ahrendt S."/>
            <person name="Andreopoulos W."/>
            <person name="Barry K."/>
            <person name="Beard J."/>
            <person name="Benny G.L."/>
            <person name="Blankenship S."/>
            <person name="Bonito G."/>
            <person name="Cuomo C."/>
            <person name="Desiro A."/>
            <person name="Gervers K.A."/>
            <person name="Hundley H."/>
            <person name="Kuo A."/>
            <person name="LaButti K."/>
            <person name="Lang B.F."/>
            <person name="Lipzen A."/>
            <person name="O'Donnell K."/>
            <person name="Pangilinan J."/>
            <person name="Reynolds N."/>
            <person name="Sandor L."/>
            <person name="Smith M.E."/>
            <person name="Tsang A."/>
            <person name="Grigoriev I.V."/>
            <person name="Stajich J.E."/>
            <person name="Spatafora J.W."/>
        </authorList>
    </citation>
    <scope>NUCLEOTIDE SEQUENCE</scope>
    <source>
        <strain evidence="2">RSA 2281</strain>
    </source>
</reference>
<feature type="region of interest" description="Disordered" evidence="1">
    <location>
        <begin position="1"/>
        <end position="48"/>
    </location>
</feature>
<evidence type="ECO:0000313" key="3">
    <source>
        <dbReference type="Proteomes" id="UP001209540"/>
    </source>
</evidence>
<comment type="caution">
    <text evidence="2">The sequence shown here is derived from an EMBL/GenBank/DDBJ whole genome shotgun (WGS) entry which is preliminary data.</text>
</comment>
<protein>
    <submittedName>
        <fullName evidence="2">Uncharacterized protein</fullName>
    </submittedName>
</protein>
<keyword evidence="3" id="KW-1185">Reference proteome</keyword>
<name>A0AAD5K4I3_9FUNG</name>
<organism evidence="2 3">
    <name type="scientific">Phascolomyces articulosus</name>
    <dbReference type="NCBI Taxonomy" id="60185"/>
    <lineage>
        <taxon>Eukaryota</taxon>
        <taxon>Fungi</taxon>
        <taxon>Fungi incertae sedis</taxon>
        <taxon>Mucoromycota</taxon>
        <taxon>Mucoromycotina</taxon>
        <taxon>Mucoromycetes</taxon>
        <taxon>Mucorales</taxon>
        <taxon>Lichtheimiaceae</taxon>
        <taxon>Phascolomyces</taxon>
    </lineage>
</organism>
<feature type="compositionally biased region" description="Polar residues" evidence="1">
    <location>
        <begin position="1"/>
        <end position="10"/>
    </location>
</feature>